<accession>A0A1B6K870</accession>
<dbReference type="PANTHER" id="PTHR10261">
    <property type="entry name" value="COATOMER SUBUNIT GAMMA"/>
    <property type="match status" value="1"/>
</dbReference>
<sequence>LVLRGFTSSDTYLKNYIYTVLIELGRLTRDGILAINCITKDLDRRKCPENMKNTALRALFSNLPPSMYYDFAKYVKAGVIDGSDNSIVVAIEYFRDARVPSRVLGTIQDFHQSFFNRLPINRYSSMIEVERTAGESFEHLSSFIFVSADVVVFLEAAKCLARLRPERAAPFVEKAVHVLEALLKRPGAESFAAIKILGELSLSFPSKVAKANAEIENLVYSSCRCVSMIAILTLLKTGTAETVTKLAAKLEPLMQSMSDGYKRMAIDTMEKLSLQQNADATCSGSYFAFLKKALVEKGDLGFKKYIVGKVEELLKVCTYQQEIIRFLCGYLEDPEYYQVSMDVLG</sequence>
<dbReference type="SUPFAM" id="SSF48371">
    <property type="entry name" value="ARM repeat"/>
    <property type="match status" value="1"/>
</dbReference>
<evidence type="ECO:0000313" key="2">
    <source>
        <dbReference type="EMBL" id="JAT07643.1"/>
    </source>
</evidence>
<gene>
    <name evidence="2" type="ORF">g.56041</name>
</gene>
<dbReference type="Pfam" id="PF01602">
    <property type="entry name" value="Adaptin_N"/>
    <property type="match status" value="1"/>
</dbReference>
<dbReference type="GO" id="GO:0006886">
    <property type="term" value="P:intracellular protein transport"/>
    <property type="evidence" value="ECO:0007669"/>
    <property type="project" value="InterPro"/>
</dbReference>
<dbReference type="AlphaFoldDB" id="A0A1B6K870"/>
<evidence type="ECO:0000259" key="1">
    <source>
        <dbReference type="Pfam" id="PF01602"/>
    </source>
</evidence>
<dbReference type="GO" id="GO:0030126">
    <property type="term" value="C:COPI vesicle coat"/>
    <property type="evidence" value="ECO:0007669"/>
    <property type="project" value="TreeGrafter"/>
</dbReference>
<dbReference type="InterPro" id="IPR016024">
    <property type="entry name" value="ARM-type_fold"/>
</dbReference>
<dbReference type="GO" id="GO:0000139">
    <property type="term" value="C:Golgi membrane"/>
    <property type="evidence" value="ECO:0007669"/>
    <property type="project" value="TreeGrafter"/>
</dbReference>
<dbReference type="EMBL" id="GECU01000064">
    <property type="protein sequence ID" value="JAT07643.1"/>
    <property type="molecule type" value="Transcribed_RNA"/>
</dbReference>
<dbReference type="GO" id="GO:0006891">
    <property type="term" value="P:intra-Golgi vesicle-mediated transport"/>
    <property type="evidence" value="ECO:0007669"/>
    <property type="project" value="TreeGrafter"/>
</dbReference>
<dbReference type="GO" id="GO:0006888">
    <property type="term" value="P:endoplasmic reticulum to Golgi vesicle-mediated transport"/>
    <property type="evidence" value="ECO:0007669"/>
    <property type="project" value="TreeGrafter"/>
</dbReference>
<dbReference type="PANTHER" id="PTHR10261:SF0">
    <property type="entry name" value="COATOMER SUBUNIT GAMMA-2"/>
    <property type="match status" value="1"/>
</dbReference>
<proteinExistence type="predicted"/>
<dbReference type="InterPro" id="IPR011989">
    <property type="entry name" value="ARM-like"/>
</dbReference>
<protein>
    <recommendedName>
        <fullName evidence="1">Clathrin/coatomer adaptor adaptin-like N-terminal domain-containing protein</fullName>
    </recommendedName>
</protein>
<feature type="non-terminal residue" evidence="2">
    <location>
        <position position="1"/>
    </location>
</feature>
<dbReference type="GO" id="GO:0005783">
    <property type="term" value="C:endoplasmic reticulum"/>
    <property type="evidence" value="ECO:0007669"/>
    <property type="project" value="TreeGrafter"/>
</dbReference>
<dbReference type="GO" id="GO:0009306">
    <property type="term" value="P:protein secretion"/>
    <property type="evidence" value="ECO:0007669"/>
    <property type="project" value="TreeGrafter"/>
</dbReference>
<feature type="domain" description="Clathrin/coatomer adaptor adaptin-like N-terminal" evidence="1">
    <location>
        <begin position="136"/>
        <end position="338"/>
    </location>
</feature>
<dbReference type="GO" id="GO:0005793">
    <property type="term" value="C:endoplasmic reticulum-Golgi intermediate compartment"/>
    <property type="evidence" value="ECO:0007669"/>
    <property type="project" value="TreeGrafter"/>
</dbReference>
<organism evidence="2">
    <name type="scientific">Homalodisca liturata</name>
    <dbReference type="NCBI Taxonomy" id="320908"/>
    <lineage>
        <taxon>Eukaryota</taxon>
        <taxon>Metazoa</taxon>
        <taxon>Ecdysozoa</taxon>
        <taxon>Arthropoda</taxon>
        <taxon>Hexapoda</taxon>
        <taxon>Insecta</taxon>
        <taxon>Pterygota</taxon>
        <taxon>Neoptera</taxon>
        <taxon>Paraneoptera</taxon>
        <taxon>Hemiptera</taxon>
        <taxon>Auchenorrhyncha</taxon>
        <taxon>Membracoidea</taxon>
        <taxon>Cicadellidae</taxon>
        <taxon>Cicadellinae</taxon>
        <taxon>Proconiini</taxon>
        <taxon>Homalodisca</taxon>
    </lineage>
</organism>
<dbReference type="InterPro" id="IPR002553">
    <property type="entry name" value="Clathrin/coatomer_adapt-like_N"/>
</dbReference>
<name>A0A1B6K870_9HEMI</name>
<dbReference type="Gene3D" id="1.25.10.10">
    <property type="entry name" value="Leucine-rich Repeat Variant"/>
    <property type="match status" value="2"/>
</dbReference>
<dbReference type="InterPro" id="IPR017106">
    <property type="entry name" value="Coatomer_gsu"/>
</dbReference>
<reference evidence="2" key="1">
    <citation type="submission" date="2015-11" db="EMBL/GenBank/DDBJ databases">
        <title>De novo transcriptome assembly of four potential Pierce s Disease insect vectors from Arizona vineyards.</title>
        <authorList>
            <person name="Tassone E.E."/>
        </authorList>
    </citation>
    <scope>NUCLEOTIDE SEQUENCE</scope>
</reference>
<feature type="non-terminal residue" evidence="2">
    <location>
        <position position="345"/>
    </location>
</feature>